<feature type="domain" description="PAS" evidence="7">
    <location>
        <begin position="1"/>
        <end position="48"/>
    </location>
</feature>
<name>A0AAE0DNK1_9LECA</name>
<comment type="subcellular location">
    <subcellularLocation>
        <location evidence="1">Nucleus</location>
    </subcellularLocation>
</comment>
<dbReference type="Pfam" id="PF08447">
    <property type="entry name" value="PAS_3"/>
    <property type="match status" value="1"/>
</dbReference>
<evidence type="ECO:0000256" key="6">
    <source>
        <dbReference type="SAM" id="MobiDB-lite"/>
    </source>
</evidence>
<gene>
    <name evidence="8" type="ORF">OEA41_008083</name>
</gene>
<reference evidence="8" key="1">
    <citation type="submission" date="2022-11" db="EMBL/GenBank/DDBJ databases">
        <title>Chromosomal genome sequence assembly and mating type (MAT) locus characterization of the leprose asexual lichenized fungus Lepraria neglecta (Nyl.) Erichsen.</title>
        <authorList>
            <person name="Allen J.L."/>
            <person name="Pfeffer B."/>
        </authorList>
    </citation>
    <scope>NUCLEOTIDE SEQUENCE</scope>
    <source>
        <strain evidence="8">Allen 5258</strain>
    </source>
</reference>
<dbReference type="GO" id="GO:0000977">
    <property type="term" value="F:RNA polymerase II transcription regulatory region sequence-specific DNA binding"/>
    <property type="evidence" value="ECO:0007669"/>
    <property type="project" value="TreeGrafter"/>
</dbReference>
<dbReference type="CDD" id="cd00130">
    <property type="entry name" value="PAS"/>
    <property type="match status" value="1"/>
</dbReference>
<keyword evidence="5" id="KW-0539">Nucleus</keyword>
<accession>A0AAE0DNK1</accession>
<evidence type="ECO:0000256" key="1">
    <source>
        <dbReference type="ARBA" id="ARBA00004123"/>
    </source>
</evidence>
<evidence type="ECO:0000313" key="8">
    <source>
        <dbReference type="EMBL" id="KAK3176758.1"/>
    </source>
</evidence>
<dbReference type="PROSITE" id="PS50112">
    <property type="entry name" value="PAS"/>
    <property type="match status" value="1"/>
</dbReference>
<feature type="compositionally biased region" description="Polar residues" evidence="6">
    <location>
        <begin position="265"/>
        <end position="276"/>
    </location>
</feature>
<evidence type="ECO:0000256" key="3">
    <source>
        <dbReference type="ARBA" id="ARBA00023125"/>
    </source>
</evidence>
<feature type="compositionally biased region" description="Polar residues" evidence="6">
    <location>
        <begin position="318"/>
        <end position="335"/>
    </location>
</feature>
<dbReference type="PANTHER" id="PTHR23043:SF17">
    <property type="entry name" value="PROTEIN SIMILAR"/>
    <property type="match status" value="1"/>
</dbReference>
<keyword evidence="3" id="KW-0238">DNA-binding</keyword>
<dbReference type="InterPro" id="IPR000014">
    <property type="entry name" value="PAS"/>
</dbReference>
<keyword evidence="2" id="KW-0805">Transcription regulation</keyword>
<comment type="caution">
    <text evidence="8">The sequence shown here is derived from an EMBL/GenBank/DDBJ whole genome shotgun (WGS) entry which is preliminary data.</text>
</comment>
<sequence>METTFITIHDLSLDARLLYVSSSVEDILGYTPQEVIGKSCWEYFHPDEIPFARAIHGRGVQLDKAAVLNYCQIKNKDGRWVGCECVFTIVHDVLVGCTSVYRRGIKSQIRAKEAPIIRQLFSSSPRDPRYHMLSYISQKFSKPSRTLVHEPRAALFLNRFSRTLTIMYATNGLVDALGISAQELTGKSFYFCIQENCLREAVKCLESAKANDSIAYLRFWFRDPRQDDRVNADDHISDAHSSGDEDETGGVHLSELLEHDGTENAVASDTSNSMRSSVDRDQSHLQHDHLDPNSRSSSGNSTDIAPSNSDTIFDRPAISQSRTSSISTPDDSQVSGAPWLLGPSQVELEAVVSCTSDGLVVILRRAKPFVPQVSQPTSAAEKNPYANGFFASPWASDPILPKLGDQQQYLLPHLQQPPEAPVHPTATRANIAATNGPATEDFMNSIREVVVFAWSLTGINGSLEQYARGIPTGESQPPGGLPIWDPNSNAGPEIERPTLNGFLTNGQNNEPNNDYQSQYEMADTHGHTYSNSPQVNPYAHANGSNGYNDPAQTNNTSTIQTNGYFNSKQRTGYSNQSQTHGSWMQTSEQGRVWDISRQPNQSNKAFDHDFDMR</sequence>
<dbReference type="SMART" id="SM00091">
    <property type="entry name" value="PAS"/>
    <property type="match status" value="2"/>
</dbReference>
<proteinExistence type="predicted"/>
<dbReference type="Gene3D" id="3.30.450.20">
    <property type="entry name" value="PAS domain"/>
    <property type="match status" value="1"/>
</dbReference>
<keyword evidence="9" id="KW-1185">Reference proteome</keyword>
<dbReference type="NCBIfam" id="TIGR00229">
    <property type="entry name" value="sensory_box"/>
    <property type="match status" value="1"/>
</dbReference>
<feature type="compositionally biased region" description="Basic and acidic residues" evidence="6">
    <location>
        <begin position="277"/>
        <end position="292"/>
    </location>
</feature>
<dbReference type="EMBL" id="JASNWA010000004">
    <property type="protein sequence ID" value="KAK3176758.1"/>
    <property type="molecule type" value="Genomic_DNA"/>
</dbReference>
<evidence type="ECO:0000256" key="4">
    <source>
        <dbReference type="ARBA" id="ARBA00023163"/>
    </source>
</evidence>
<dbReference type="PANTHER" id="PTHR23043">
    <property type="entry name" value="HYPOXIA-INDUCIBLE FACTOR 1 ALPHA"/>
    <property type="match status" value="1"/>
</dbReference>
<evidence type="ECO:0000259" key="7">
    <source>
        <dbReference type="PROSITE" id="PS50112"/>
    </source>
</evidence>
<feature type="compositionally biased region" description="Polar residues" evidence="6">
    <location>
        <begin position="293"/>
        <end position="311"/>
    </location>
</feature>
<dbReference type="Proteomes" id="UP001276659">
    <property type="component" value="Unassembled WGS sequence"/>
</dbReference>
<organism evidence="8 9">
    <name type="scientific">Lepraria neglecta</name>
    <dbReference type="NCBI Taxonomy" id="209136"/>
    <lineage>
        <taxon>Eukaryota</taxon>
        <taxon>Fungi</taxon>
        <taxon>Dikarya</taxon>
        <taxon>Ascomycota</taxon>
        <taxon>Pezizomycotina</taxon>
        <taxon>Lecanoromycetes</taxon>
        <taxon>OSLEUM clade</taxon>
        <taxon>Lecanoromycetidae</taxon>
        <taxon>Lecanorales</taxon>
        <taxon>Lecanorineae</taxon>
        <taxon>Stereocaulaceae</taxon>
        <taxon>Lepraria</taxon>
    </lineage>
</organism>
<keyword evidence="4" id="KW-0804">Transcription</keyword>
<dbReference type="GO" id="GO:0005634">
    <property type="term" value="C:nucleus"/>
    <property type="evidence" value="ECO:0007669"/>
    <property type="project" value="UniProtKB-SubCell"/>
</dbReference>
<dbReference type="GO" id="GO:0000981">
    <property type="term" value="F:DNA-binding transcription factor activity, RNA polymerase II-specific"/>
    <property type="evidence" value="ECO:0007669"/>
    <property type="project" value="TreeGrafter"/>
</dbReference>
<evidence type="ECO:0000313" key="9">
    <source>
        <dbReference type="Proteomes" id="UP001276659"/>
    </source>
</evidence>
<protein>
    <recommendedName>
        <fullName evidence="7">PAS domain-containing protein</fullName>
    </recommendedName>
</protein>
<evidence type="ECO:0000256" key="2">
    <source>
        <dbReference type="ARBA" id="ARBA00023015"/>
    </source>
</evidence>
<dbReference type="SUPFAM" id="SSF55785">
    <property type="entry name" value="PYP-like sensor domain (PAS domain)"/>
    <property type="match status" value="2"/>
</dbReference>
<evidence type="ECO:0000256" key="5">
    <source>
        <dbReference type="ARBA" id="ARBA00023242"/>
    </source>
</evidence>
<dbReference type="InterPro" id="IPR035965">
    <property type="entry name" value="PAS-like_dom_sf"/>
</dbReference>
<dbReference type="InterPro" id="IPR013655">
    <property type="entry name" value="PAS_fold_3"/>
</dbReference>
<dbReference type="AlphaFoldDB" id="A0AAE0DNK1"/>
<feature type="region of interest" description="Disordered" evidence="6">
    <location>
        <begin position="263"/>
        <end position="338"/>
    </location>
</feature>